<gene>
    <name evidence="4" type="ORF">EB796_025304</name>
</gene>
<evidence type="ECO:0000313" key="5">
    <source>
        <dbReference type="Proteomes" id="UP000593567"/>
    </source>
</evidence>
<comment type="caution">
    <text evidence="4">The sequence shown here is derived from an EMBL/GenBank/DDBJ whole genome shotgun (WGS) entry which is preliminary data.</text>
</comment>
<dbReference type="InterPro" id="IPR026711">
    <property type="entry name" value="Msl-1"/>
</dbReference>
<dbReference type="PROSITE" id="PS52052">
    <property type="entry name" value="PEHE"/>
    <property type="match status" value="1"/>
</dbReference>
<dbReference type="OrthoDB" id="6022555at2759"/>
<protein>
    <recommendedName>
        <fullName evidence="3">PEHE domain-containing protein</fullName>
    </recommendedName>
</protein>
<evidence type="ECO:0000256" key="2">
    <source>
        <dbReference type="SAM" id="MobiDB-lite"/>
    </source>
</evidence>
<dbReference type="Gene3D" id="6.10.250.3170">
    <property type="match status" value="1"/>
</dbReference>
<dbReference type="PANTHER" id="PTHR21656:SF2">
    <property type="entry name" value="MALE-SPECIFIC LETHAL 1 HOMOLOG"/>
    <property type="match status" value="1"/>
</dbReference>
<dbReference type="InterPro" id="IPR029332">
    <property type="entry name" value="PEHE_dom"/>
</dbReference>
<keyword evidence="1" id="KW-0175">Coiled coil</keyword>
<dbReference type="EMBL" id="VXIV02003545">
    <property type="protein sequence ID" value="KAF6016420.1"/>
    <property type="molecule type" value="Genomic_DNA"/>
</dbReference>
<feature type="domain" description="PEHE" evidence="3">
    <location>
        <begin position="340"/>
        <end position="467"/>
    </location>
</feature>
<dbReference type="Pfam" id="PF15275">
    <property type="entry name" value="PEHE"/>
    <property type="match status" value="1"/>
</dbReference>
<evidence type="ECO:0000259" key="3">
    <source>
        <dbReference type="PROSITE" id="PS52052"/>
    </source>
</evidence>
<organism evidence="4 5">
    <name type="scientific">Bugula neritina</name>
    <name type="common">Brown bryozoan</name>
    <name type="synonym">Sertularia neritina</name>
    <dbReference type="NCBI Taxonomy" id="10212"/>
    <lineage>
        <taxon>Eukaryota</taxon>
        <taxon>Metazoa</taxon>
        <taxon>Spiralia</taxon>
        <taxon>Lophotrochozoa</taxon>
        <taxon>Bryozoa</taxon>
        <taxon>Gymnolaemata</taxon>
        <taxon>Cheilostomatida</taxon>
        <taxon>Flustrina</taxon>
        <taxon>Buguloidea</taxon>
        <taxon>Bugulidae</taxon>
        <taxon>Bugula</taxon>
    </lineage>
</organism>
<feature type="compositionally biased region" description="Polar residues" evidence="2">
    <location>
        <begin position="125"/>
        <end position="155"/>
    </location>
</feature>
<feature type="compositionally biased region" description="Low complexity" evidence="2">
    <location>
        <begin position="232"/>
        <end position="245"/>
    </location>
</feature>
<name>A0A7J7IR99_BUGNE</name>
<dbReference type="PANTHER" id="PTHR21656">
    <property type="entry name" value="MALE-SPECIFIC LETHAL-1 PROTEIN"/>
    <property type="match status" value="1"/>
</dbReference>
<keyword evidence="5" id="KW-1185">Reference proteome</keyword>
<evidence type="ECO:0000256" key="1">
    <source>
        <dbReference type="SAM" id="Coils"/>
    </source>
</evidence>
<evidence type="ECO:0000313" key="4">
    <source>
        <dbReference type="EMBL" id="KAF6016420.1"/>
    </source>
</evidence>
<dbReference type="Proteomes" id="UP000593567">
    <property type="component" value="Unassembled WGS sequence"/>
</dbReference>
<dbReference type="GO" id="GO:0003682">
    <property type="term" value="F:chromatin binding"/>
    <property type="evidence" value="ECO:0007669"/>
    <property type="project" value="TreeGrafter"/>
</dbReference>
<feature type="compositionally biased region" description="Basic and acidic residues" evidence="2">
    <location>
        <begin position="274"/>
        <end position="284"/>
    </location>
</feature>
<accession>A0A7J7IR99</accession>
<dbReference type="GO" id="GO:0072487">
    <property type="term" value="C:MSL complex"/>
    <property type="evidence" value="ECO:0007669"/>
    <property type="project" value="InterPro"/>
</dbReference>
<feature type="region of interest" description="Disordered" evidence="2">
    <location>
        <begin position="34"/>
        <end position="66"/>
    </location>
</feature>
<feature type="region of interest" description="Disordered" evidence="2">
    <location>
        <begin position="118"/>
        <end position="155"/>
    </location>
</feature>
<dbReference type="SMART" id="SM01300">
    <property type="entry name" value="PEHE"/>
    <property type="match status" value="1"/>
</dbReference>
<feature type="region of interest" description="Disordered" evidence="2">
    <location>
        <begin position="232"/>
        <end position="288"/>
    </location>
</feature>
<dbReference type="Gene3D" id="1.20.5.170">
    <property type="match status" value="1"/>
</dbReference>
<feature type="coiled-coil region" evidence="1">
    <location>
        <begin position="195"/>
        <end position="229"/>
    </location>
</feature>
<dbReference type="AlphaFoldDB" id="A0A7J7IR99"/>
<sequence>MKLNFQSNKTQTVNIGNARNVSLLKTSSLDESRNIGLGKSQRRRNKSASNISGPKSTLKGHKFSISSRPQRNAIVASSNNQTTADSLHLSLNSVCSLSERTREHQNCGSPLDAVKNVTRVGPLSTPGSSGTRNTFESQQTEDFTNSTASTLQSSSNCNNCQIKGTIASDKTSINVKPELQLKNLKEWTLCHLNLAQEQQSIIDDKDKLIAELRAENLALKTRLERMDRRLVTKSTATTPSNTVTTGESPLKQVNSTRKKFNREATPDESSQSFVEDKHRTRSSEKPVNQNKLKLGIKSAIEENLSCRRLHGKSSSLQTRLLEVEKDYYTCQVHEFEELHEETIPNCRNAQSIEVPSFRVQTYSNCYSLEGTEDTEDLTYLKRHQRHESDEKKRKRWDLQRQRERQVIEKLKQNQHPKSASSAREVKVEAIFPRAESMEYIEVCDTLPVSVFGHAVDYLPPSEFSLPWYNPSKGTNPSARKRRRRV</sequence>
<proteinExistence type="predicted"/>
<reference evidence="4" key="1">
    <citation type="submission" date="2020-06" db="EMBL/GenBank/DDBJ databases">
        <title>Draft genome of Bugula neritina, a colonial animal packing powerful symbionts and potential medicines.</title>
        <authorList>
            <person name="Rayko M."/>
        </authorList>
    </citation>
    <scope>NUCLEOTIDE SEQUENCE [LARGE SCALE GENOMIC DNA]</scope>
    <source>
        <strain evidence="4">Kwan_BN1</strain>
    </source>
</reference>